<dbReference type="InterPro" id="IPR011009">
    <property type="entry name" value="Kinase-like_dom_sf"/>
</dbReference>
<evidence type="ECO:0000313" key="2">
    <source>
        <dbReference type="EMBL" id="RKQ72532.1"/>
    </source>
</evidence>
<dbReference type="Pfam" id="PF01636">
    <property type="entry name" value="APH"/>
    <property type="match status" value="1"/>
</dbReference>
<dbReference type="InterPro" id="IPR052732">
    <property type="entry name" value="Cell-binding_unc_protein"/>
</dbReference>
<dbReference type="InterPro" id="IPR002575">
    <property type="entry name" value="Aminoglycoside_PTrfase"/>
</dbReference>
<evidence type="ECO:0000259" key="1">
    <source>
        <dbReference type="Pfam" id="PF01636"/>
    </source>
</evidence>
<dbReference type="SUPFAM" id="SSF52540">
    <property type="entry name" value="P-loop containing nucleoside triphosphate hydrolases"/>
    <property type="match status" value="1"/>
</dbReference>
<accession>A0A420WNN7</accession>
<evidence type="ECO:0000313" key="3">
    <source>
        <dbReference type="Proteomes" id="UP000277424"/>
    </source>
</evidence>
<dbReference type="RefSeq" id="WP_121216996.1">
    <property type="nucleotide sequence ID" value="NZ_RBIG01000001.1"/>
</dbReference>
<comment type="caution">
    <text evidence="2">The sequence shown here is derived from an EMBL/GenBank/DDBJ whole genome shotgun (WGS) entry which is preliminary data.</text>
</comment>
<dbReference type="OrthoDB" id="9810277at2"/>
<dbReference type="Gene3D" id="3.40.50.300">
    <property type="entry name" value="P-loop containing nucleotide triphosphate hydrolases"/>
    <property type="match status" value="1"/>
</dbReference>
<feature type="domain" description="Aminoglycoside phosphotransferase" evidence="1">
    <location>
        <begin position="109"/>
        <end position="284"/>
    </location>
</feature>
<gene>
    <name evidence="2" type="ORF">BCL74_0300</name>
</gene>
<dbReference type="SUPFAM" id="SSF56112">
    <property type="entry name" value="Protein kinase-like (PK-like)"/>
    <property type="match status" value="1"/>
</dbReference>
<dbReference type="Gene3D" id="3.90.1200.10">
    <property type="match status" value="1"/>
</dbReference>
<dbReference type="Proteomes" id="UP000277424">
    <property type="component" value="Unassembled WGS sequence"/>
</dbReference>
<dbReference type="PANTHER" id="PTHR43883">
    <property type="entry name" value="SLR0207 PROTEIN"/>
    <property type="match status" value="1"/>
</dbReference>
<dbReference type="AlphaFoldDB" id="A0A420WNN7"/>
<dbReference type="Pfam" id="PF13671">
    <property type="entry name" value="AAA_33"/>
    <property type="match status" value="1"/>
</dbReference>
<dbReference type="PANTHER" id="PTHR43883:SF1">
    <property type="entry name" value="GLUCONOKINASE"/>
    <property type="match status" value="1"/>
</dbReference>
<proteinExistence type="predicted"/>
<protein>
    <recommendedName>
        <fullName evidence="1">Aminoglycoside phosphotransferase domain-containing protein</fullName>
    </recommendedName>
</protein>
<organism evidence="2 3">
    <name type="scientific">Oceanibaculum indicum</name>
    <dbReference type="NCBI Taxonomy" id="526216"/>
    <lineage>
        <taxon>Bacteria</taxon>
        <taxon>Pseudomonadati</taxon>
        <taxon>Pseudomonadota</taxon>
        <taxon>Alphaproteobacteria</taxon>
        <taxon>Rhodospirillales</taxon>
        <taxon>Oceanibaculaceae</taxon>
        <taxon>Oceanibaculum</taxon>
    </lineage>
</organism>
<reference evidence="2 3" key="1">
    <citation type="submission" date="2018-10" db="EMBL/GenBank/DDBJ databases">
        <title>Comparative analysis of microorganisms from saline springs in Andes Mountain Range, Colombia.</title>
        <authorList>
            <person name="Rubin E."/>
        </authorList>
    </citation>
    <scope>NUCLEOTIDE SEQUENCE [LARGE SCALE GENOMIC DNA]</scope>
    <source>
        <strain evidence="2 3">USBA 36</strain>
    </source>
</reference>
<dbReference type="EMBL" id="RBIG01000001">
    <property type="protein sequence ID" value="RKQ72532.1"/>
    <property type="molecule type" value="Genomic_DNA"/>
</dbReference>
<name>A0A420WNN7_9PROT</name>
<dbReference type="InterPro" id="IPR027417">
    <property type="entry name" value="P-loop_NTPase"/>
</dbReference>
<sequence length="514" mass="56214">MTDDLQQPVIDFLSRPETYGGPGPVERLETHTAHVFLAGERAYKLKKAVHFPYMDFSTVEKRRSFCEAELALNRRTAPDLYLTMQAVRRSHDGTLTLGQEAGEALDWLVVMRRFDQSALFDTMAERGDLTEPLMDGLADAIAGFHAAAETVPGRGGAKAFRGYVEGNAAELERAIGTVFDAGLVERVNQGCRAALKRVAKVLDDRRDDGHVRRCHGDLHLRNICLIDGRPTLFDCIEFNDDFALIDTLYDLSFLLMDLNYRGLRGHANRVLNRYLARTGYDGLAVLPLMLACRAAIRAHVAARLVDSQQGEKREKAAAEARSYLDLALSYLDPSPARLVAVGGLSGTGKSTLARRLAPALGVAPGAVILRSDVIRKRLFGMAETDPLPQEAYRPQVSRRVFAEIARLAGEVLAQGHAVIADAVYGEDWQRDGIANVAAKAGVPFEGLWLEAPQRLLEERVDNRRGDASDATSAVVRAQAARIVPPEGWRRIDTGGGKEASLAAARDALGLPEIK</sequence>